<dbReference type="EMBL" id="CP000576">
    <property type="protein sequence ID" value="ABO18526.1"/>
    <property type="molecule type" value="Genomic_DNA"/>
</dbReference>
<dbReference type="STRING" id="167546.P9301_19031"/>
<dbReference type="AlphaFoldDB" id="A3PFK1"/>
<evidence type="ECO:0000256" key="8">
    <source>
        <dbReference type="ARBA" id="ARBA00033408"/>
    </source>
</evidence>
<evidence type="ECO:0000256" key="7">
    <source>
        <dbReference type="ARBA" id="ARBA00023204"/>
    </source>
</evidence>
<dbReference type="InterPro" id="IPR003395">
    <property type="entry name" value="RecF/RecN/SMC_N"/>
</dbReference>
<evidence type="ECO:0000256" key="9">
    <source>
        <dbReference type="PIRNR" id="PIRNR003128"/>
    </source>
</evidence>
<dbReference type="RefSeq" id="WP_011863807.1">
    <property type="nucleotide sequence ID" value="NC_009091.1"/>
</dbReference>
<keyword evidence="4" id="KW-0547">Nucleotide-binding</keyword>
<gene>
    <name evidence="12" type="primary">recN</name>
    <name evidence="12" type="ordered locus">P9301_19031</name>
</gene>
<evidence type="ECO:0000256" key="4">
    <source>
        <dbReference type="ARBA" id="ARBA00022741"/>
    </source>
</evidence>
<dbReference type="PANTHER" id="PTHR11059:SF0">
    <property type="entry name" value="DNA REPAIR PROTEIN RECN"/>
    <property type="match status" value="1"/>
</dbReference>
<keyword evidence="10" id="KW-0175">Coiled coil</keyword>
<evidence type="ECO:0000256" key="2">
    <source>
        <dbReference type="ARBA" id="ARBA00009441"/>
    </source>
</evidence>
<protein>
    <recommendedName>
        <fullName evidence="3 9">DNA repair protein RecN</fullName>
    </recommendedName>
    <alternativeName>
        <fullName evidence="8 9">Recombination protein N</fullName>
    </alternativeName>
</protein>
<keyword evidence="6" id="KW-0067">ATP-binding</keyword>
<evidence type="ECO:0000259" key="11">
    <source>
        <dbReference type="Pfam" id="PF02463"/>
    </source>
</evidence>
<dbReference type="PANTHER" id="PTHR11059">
    <property type="entry name" value="DNA REPAIR PROTEIN RECN"/>
    <property type="match status" value="1"/>
</dbReference>
<dbReference type="GO" id="GO:0043590">
    <property type="term" value="C:bacterial nucleoid"/>
    <property type="evidence" value="ECO:0007669"/>
    <property type="project" value="TreeGrafter"/>
</dbReference>
<dbReference type="GO" id="GO:0006310">
    <property type="term" value="P:DNA recombination"/>
    <property type="evidence" value="ECO:0007669"/>
    <property type="project" value="InterPro"/>
</dbReference>
<dbReference type="GO" id="GO:0009432">
    <property type="term" value="P:SOS response"/>
    <property type="evidence" value="ECO:0007669"/>
    <property type="project" value="TreeGrafter"/>
</dbReference>
<dbReference type="PIRSF" id="PIRSF003128">
    <property type="entry name" value="RecN"/>
    <property type="match status" value="1"/>
</dbReference>
<evidence type="ECO:0000256" key="6">
    <source>
        <dbReference type="ARBA" id="ARBA00022840"/>
    </source>
</evidence>
<dbReference type="OrthoDB" id="9806954at2"/>
<accession>A3PFK1</accession>
<reference evidence="12 13" key="1">
    <citation type="journal article" date="2007" name="PLoS Genet.">
        <title>Patterns and implications of gene gain and loss in the evolution of Prochlorococcus.</title>
        <authorList>
            <person name="Kettler G.C."/>
            <person name="Martiny A.C."/>
            <person name="Huang K."/>
            <person name="Zucker J."/>
            <person name="Coleman M.L."/>
            <person name="Rodrigue S."/>
            <person name="Chen F."/>
            <person name="Lapidus A."/>
            <person name="Ferriera S."/>
            <person name="Johnson J."/>
            <person name="Steglich C."/>
            <person name="Church G.M."/>
            <person name="Richardson P."/>
            <person name="Chisholm S.W."/>
        </authorList>
    </citation>
    <scope>NUCLEOTIDE SEQUENCE [LARGE SCALE GENOMIC DNA]</scope>
    <source>
        <strain evidence="12 13">MIT 9301</strain>
    </source>
</reference>
<comment type="similarity">
    <text evidence="2 9">Belongs to the RecN family.</text>
</comment>
<dbReference type="CDD" id="cd03241">
    <property type="entry name" value="ABC_RecN"/>
    <property type="match status" value="1"/>
</dbReference>
<evidence type="ECO:0000313" key="13">
    <source>
        <dbReference type="Proteomes" id="UP000001430"/>
    </source>
</evidence>
<dbReference type="Pfam" id="PF02463">
    <property type="entry name" value="SMC_N"/>
    <property type="match status" value="1"/>
</dbReference>
<name>A3PFK1_PROM0</name>
<dbReference type="SUPFAM" id="SSF52540">
    <property type="entry name" value="P-loop containing nucleoside triphosphate hydrolases"/>
    <property type="match status" value="1"/>
</dbReference>
<keyword evidence="7 9" id="KW-0234">DNA repair</keyword>
<dbReference type="GO" id="GO:0005524">
    <property type="term" value="F:ATP binding"/>
    <property type="evidence" value="ECO:0007669"/>
    <property type="project" value="UniProtKB-KW"/>
</dbReference>
<organism evidence="12 13">
    <name type="scientific">Prochlorococcus marinus (strain MIT 9301)</name>
    <dbReference type="NCBI Taxonomy" id="167546"/>
    <lineage>
        <taxon>Bacteria</taxon>
        <taxon>Bacillati</taxon>
        <taxon>Cyanobacteriota</taxon>
        <taxon>Cyanophyceae</taxon>
        <taxon>Synechococcales</taxon>
        <taxon>Prochlorococcaceae</taxon>
        <taxon>Prochlorococcus</taxon>
    </lineage>
</organism>
<dbReference type="eggNOG" id="COG0497">
    <property type="taxonomic scope" value="Bacteria"/>
</dbReference>
<dbReference type="InterPro" id="IPR004604">
    <property type="entry name" value="DNA_recomb/repair_RecN"/>
</dbReference>
<evidence type="ECO:0000256" key="1">
    <source>
        <dbReference type="ARBA" id="ARBA00003618"/>
    </source>
</evidence>
<sequence length="559" mass="63620">MLVQLKIENIALIEIIEINFEKGLNIITGDSGSGKSLILDSLNALFGGTNIPLKHLIRPGKDFCVIEAIFSSSIQINNWLIRNGFEITSSELQIKRKSYKKNNKILTKYSLNDLPINRQSLEKLGGFLIDFAGQSDTFIFDSLDKRRLIIDDLCSQEFRDTSERIKNIWGEIKVLKALMDEKIEFSRNQEEKNLAIKHMLKSLEEADLNSSEEILELELLENKLVNNLEINNSIKSSLENLNNFSHDEPSVTSFINQSLKILNKTADFDLKIQKFREKLFNIHADVEDLIFDLKSYLQEIESYESNLPEIQKRLFFLKNLERTFALDLTQLIEKRDQLKMYFQQNDQGNEICRIKAQIENFQSNLNSLFVIQSIERKKIAKQLQNSVMLILSNLGLENANFLIQFSECKPSGDGIDDINFLFSANPDQKLAPLSNVISGGEMSRFLLAIKSSISKQPNTFFLDEIDSGLSGKSLFSLVELIKEISKNQQVLCITHQPFLAARGSVHFKVNKNVINGITYTSIAKLTTKNQRKNELIELIGGGSCEVIEYASRLLDRSAA</sequence>
<dbReference type="InterPro" id="IPR027417">
    <property type="entry name" value="P-loop_NTPase"/>
</dbReference>
<keyword evidence="5 9" id="KW-0227">DNA damage</keyword>
<proteinExistence type="inferred from homology"/>
<dbReference type="Proteomes" id="UP000001430">
    <property type="component" value="Chromosome"/>
</dbReference>
<keyword evidence="13" id="KW-1185">Reference proteome</keyword>
<dbReference type="HOGENOM" id="CLU_018297_3_1_3"/>
<dbReference type="GO" id="GO:0006281">
    <property type="term" value="P:DNA repair"/>
    <property type="evidence" value="ECO:0007669"/>
    <property type="project" value="UniProtKB-KW"/>
</dbReference>
<comment type="function">
    <text evidence="1 9">May be involved in recombinational repair of damaged DNA.</text>
</comment>
<feature type="coiled-coil region" evidence="10">
    <location>
        <begin position="286"/>
        <end position="313"/>
    </location>
</feature>
<evidence type="ECO:0000256" key="3">
    <source>
        <dbReference type="ARBA" id="ARBA00021315"/>
    </source>
</evidence>
<evidence type="ECO:0000256" key="5">
    <source>
        <dbReference type="ARBA" id="ARBA00022763"/>
    </source>
</evidence>
<feature type="domain" description="RecF/RecN/SMC N-terminal" evidence="11">
    <location>
        <begin position="3"/>
        <end position="510"/>
    </location>
</feature>
<dbReference type="KEGG" id="pmg:P9301_19031"/>
<evidence type="ECO:0000313" key="12">
    <source>
        <dbReference type="EMBL" id="ABO18526.1"/>
    </source>
</evidence>
<dbReference type="Gene3D" id="3.40.50.300">
    <property type="entry name" value="P-loop containing nucleotide triphosphate hydrolases"/>
    <property type="match status" value="2"/>
</dbReference>
<evidence type="ECO:0000256" key="10">
    <source>
        <dbReference type="SAM" id="Coils"/>
    </source>
</evidence>